<dbReference type="EMBL" id="PDKR01000003">
    <property type="protein sequence ID" value="PPI88516.1"/>
    <property type="molecule type" value="Genomic_DNA"/>
</dbReference>
<comment type="caution">
    <text evidence="12">The sequence shown here is derived from an EMBL/GenBank/DDBJ whole genome shotgun (WGS) entry which is preliminary data.</text>
</comment>
<feature type="transmembrane region" description="Helical" evidence="10">
    <location>
        <begin position="6"/>
        <end position="27"/>
    </location>
</feature>
<reference evidence="12 13" key="1">
    <citation type="journal article" date="2018" name="Genome Biol. Evol.">
        <title>Cladogenesis and Genomic Streamlining in Extracellular Endosymbionts of Tropical Stink Bugs.</title>
        <authorList>
            <person name="Otero-Bravo A."/>
            <person name="Goffredi S."/>
            <person name="Sabree Z.L."/>
        </authorList>
    </citation>
    <scope>NUCLEOTIDE SEQUENCE [LARGE SCALE GENOMIC DNA]</scope>
    <source>
        <strain evidence="12 13">SoEO</strain>
    </source>
</reference>
<dbReference type="NCBIfam" id="TIGR00530">
    <property type="entry name" value="AGP_acyltrn"/>
    <property type="match status" value="1"/>
</dbReference>
<evidence type="ECO:0000259" key="11">
    <source>
        <dbReference type="SMART" id="SM00563"/>
    </source>
</evidence>
<dbReference type="UniPathway" id="UPA00557">
    <property type="reaction ID" value="UER00613"/>
</dbReference>
<dbReference type="GO" id="GO:0016024">
    <property type="term" value="P:CDP-diacylglycerol biosynthetic process"/>
    <property type="evidence" value="ECO:0007669"/>
    <property type="project" value="UniProtKB-UniPathway"/>
</dbReference>
<evidence type="ECO:0000256" key="4">
    <source>
        <dbReference type="ARBA" id="ARBA00008655"/>
    </source>
</evidence>
<keyword evidence="9" id="KW-1208">Phospholipid metabolism</keyword>
<evidence type="ECO:0000256" key="8">
    <source>
        <dbReference type="ARBA" id="ARBA00023315"/>
    </source>
</evidence>
<evidence type="ECO:0000256" key="9">
    <source>
        <dbReference type="RuleBase" id="RU361267"/>
    </source>
</evidence>
<dbReference type="GO" id="GO:0006654">
    <property type="term" value="P:phosphatidic acid biosynthetic process"/>
    <property type="evidence" value="ECO:0007669"/>
    <property type="project" value="TreeGrafter"/>
</dbReference>
<comment type="domain">
    <text evidence="9">The HXXXXD motif is essential for acyltransferase activity and may constitute the binding site for the phosphate moiety of the glycerol-3-phosphate.</text>
</comment>
<evidence type="ECO:0000313" key="12">
    <source>
        <dbReference type="EMBL" id="PPI88516.1"/>
    </source>
</evidence>
<evidence type="ECO:0000313" key="13">
    <source>
        <dbReference type="Proteomes" id="UP000295937"/>
    </source>
</evidence>
<comment type="catalytic activity">
    <reaction evidence="1 9">
        <text>a 1-acyl-sn-glycero-3-phosphate + an acyl-CoA = a 1,2-diacyl-sn-glycero-3-phosphate + CoA</text>
        <dbReference type="Rhea" id="RHEA:19709"/>
        <dbReference type="ChEBI" id="CHEBI:57287"/>
        <dbReference type="ChEBI" id="CHEBI:57970"/>
        <dbReference type="ChEBI" id="CHEBI:58342"/>
        <dbReference type="ChEBI" id="CHEBI:58608"/>
        <dbReference type="EC" id="2.3.1.51"/>
    </reaction>
</comment>
<evidence type="ECO:0000256" key="3">
    <source>
        <dbReference type="ARBA" id="ARBA00005189"/>
    </source>
</evidence>
<dbReference type="EC" id="2.3.1.51" evidence="5 9"/>
<sequence length="245" mass="28377">MLLILRIIFVVIYSFLMFTIGFIWCLFSPKNPQNLSICGGMFSILSSLFGIKIKLRKSKSVENYLGNAIYIANHQNNYDLVILSKIIPNNTVTIGKKNLFWIPFFGLFYWITGNIFIDRNKKMKAYSTIMKLVNQLKEKRISFWIFPEGTRNNGRGLLPFKSGAFQAAIMAKVPIIPVVFSNTNNINLNRLKNGLVIIEMLAPIEFKTYKYLSVRELSRLCHNLILKKFEILNAEIETRKEYNDI</sequence>
<feature type="transmembrane region" description="Helical" evidence="10">
    <location>
        <begin position="99"/>
        <end position="117"/>
    </location>
</feature>
<dbReference type="RefSeq" id="WP_136132559.1">
    <property type="nucleotide sequence ID" value="NZ_PDKR01000003.1"/>
</dbReference>
<dbReference type="GO" id="GO:0003841">
    <property type="term" value="F:1-acylglycerol-3-phosphate O-acyltransferase activity"/>
    <property type="evidence" value="ECO:0007669"/>
    <property type="project" value="UniProtKB-UniRule"/>
</dbReference>
<dbReference type="GO" id="GO:0005886">
    <property type="term" value="C:plasma membrane"/>
    <property type="evidence" value="ECO:0007669"/>
    <property type="project" value="TreeGrafter"/>
</dbReference>
<evidence type="ECO:0000256" key="2">
    <source>
        <dbReference type="ARBA" id="ARBA00004728"/>
    </source>
</evidence>
<evidence type="ECO:0000256" key="5">
    <source>
        <dbReference type="ARBA" id="ARBA00013211"/>
    </source>
</evidence>
<evidence type="ECO:0000256" key="10">
    <source>
        <dbReference type="SAM" id="Phobius"/>
    </source>
</evidence>
<dbReference type="OrthoDB" id="5290997at2"/>
<dbReference type="Proteomes" id="UP000295937">
    <property type="component" value="Unassembled WGS sequence"/>
</dbReference>
<dbReference type="InterPro" id="IPR002123">
    <property type="entry name" value="Plipid/glycerol_acylTrfase"/>
</dbReference>
<dbReference type="SMART" id="SM00563">
    <property type="entry name" value="PlsC"/>
    <property type="match status" value="1"/>
</dbReference>
<dbReference type="PANTHER" id="PTHR10434:SF11">
    <property type="entry name" value="1-ACYL-SN-GLYCEROL-3-PHOSPHATE ACYLTRANSFERASE"/>
    <property type="match status" value="1"/>
</dbReference>
<evidence type="ECO:0000256" key="7">
    <source>
        <dbReference type="ARBA" id="ARBA00022679"/>
    </source>
</evidence>
<dbReference type="SUPFAM" id="SSF69593">
    <property type="entry name" value="Glycerol-3-phosphate (1)-acyltransferase"/>
    <property type="match status" value="1"/>
</dbReference>
<accession>A0A2P5T1S8</accession>
<evidence type="ECO:0000256" key="1">
    <source>
        <dbReference type="ARBA" id="ARBA00001141"/>
    </source>
</evidence>
<comment type="pathway">
    <text evidence="3">Lipid metabolism.</text>
</comment>
<keyword evidence="8 9" id="KW-0012">Acyltransferase</keyword>
<dbReference type="CDD" id="cd07989">
    <property type="entry name" value="LPLAT_AGPAT-like"/>
    <property type="match status" value="1"/>
</dbReference>
<comment type="similarity">
    <text evidence="4 9">Belongs to the 1-acyl-sn-glycerol-3-phosphate acyltransferase family.</text>
</comment>
<keyword evidence="7 9" id="KW-0808">Transferase</keyword>
<evidence type="ECO:0000256" key="6">
    <source>
        <dbReference type="ARBA" id="ARBA00016139"/>
    </source>
</evidence>
<dbReference type="Pfam" id="PF01553">
    <property type="entry name" value="Acyltransferase"/>
    <property type="match status" value="1"/>
</dbReference>
<name>A0A2P5T1S8_9GAMM</name>
<keyword evidence="10" id="KW-0472">Membrane</keyword>
<feature type="domain" description="Phospholipid/glycerol acyltransferase" evidence="11">
    <location>
        <begin position="68"/>
        <end position="183"/>
    </location>
</feature>
<proteinExistence type="inferred from homology"/>
<keyword evidence="9" id="KW-0594">Phospholipid biosynthesis</keyword>
<dbReference type="InterPro" id="IPR004552">
    <property type="entry name" value="AGP_acyltrans"/>
</dbReference>
<keyword evidence="10" id="KW-1133">Transmembrane helix</keyword>
<dbReference type="PANTHER" id="PTHR10434">
    <property type="entry name" value="1-ACYL-SN-GLYCEROL-3-PHOSPHATE ACYLTRANSFERASE"/>
    <property type="match status" value="1"/>
</dbReference>
<keyword evidence="10" id="KW-0812">Transmembrane</keyword>
<organism evidence="12 13">
    <name type="scientific">Candidatus Pantoea edessiphila</name>
    <dbReference type="NCBI Taxonomy" id="2044610"/>
    <lineage>
        <taxon>Bacteria</taxon>
        <taxon>Pseudomonadati</taxon>
        <taxon>Pseudomonadota</taxon>
        <taxon>Gammaproteobacteria</taxon>
        <taxon>Enterobacterales</taxon>
        <taxon>Erwiniaceae</taxon>
        <taxon>Pantoea</taxon>
    </lineage>
</organism>
<gene>
    <name evidence="12" type="ORF">CRV09_02355</name>
</gene>
<comment type="pathway">
    <text evidence="2">Phospholipid metabolism; CDP-diacylglycerol biosynthesis; CDP-diacylglycerol from sn-glycerol 3-phosphate: step 2/3.</text>
</comment>
<feature type="transmembrane region" description="Helical" evidence="10">
    <location>
        <begin position="34"/>
        <end position="53"/>
    </location>
</feature>
<protein>
    <recommendedName>
        <fullName evidence="6 9">1-acyl-sn-glycerol-3-phosphate acyltransferase</fullName>
        <ecNumber evidence="5 9">2.3.1.51</ecNumber>
    </recommendedName>
</protein>
<dbReference type="AlphaFoldDB" id="A0A2P5T1S8"/>
<keyword evidence="9" id="KW-0444">Lipid biosynthesis</keyword>
<keyword evidence="9" id="KW-0443">Lipid metabolism</keyword>